<keyword evidence="2" id="KW-1185">Reference proteome</keyword>
<accession>A0ABR8F3G2</accession>
<comment type="caution">
    <text evidence="1">The sequence shown here is derived from an EMBL/GenBank/DDBJ whole genome shotgun (WGS) entry which is preliminary data.</text>
</comment>
<sequence length="98" mass="11300">MNIFRSTTPETLAGNGLQPQALASYHRVFIILFGRRKAIIDPQTASIFRQNPTFASKTLQLIYSKAFQTILLLFTCISAQYQLHKIWTEILDWQRIGK</sequence>
<proteinExistence type="predicted"/>
<protein>
    <submittedName>
        <fullName evidence="1">Uncharacterized protein</fullName>
    </submittedName>
</protein>
<dbReference type="EMBL" id="JACJTE010000057">
    <property type="protein sequence ID" value="MBD2564710.1"/>
    <property type="molecule type" value="Genomic_DNA"/>
</dbReference>
<organism evidence="1 2">
    <name type="scientific">Nostoc linckia FACHB-391</name>
    <dbReference type="NCBI Taxonomy" id="2692906"/>
    <lineage>
        <taxon>Bacteria</taxon>
        <taxon>Bacillati</taxon>
        <taxon>Cyanobacteriota</taxon>
        <taxon>Cyanophyceae</taxon>
        <taxon>Nostocales</taxon>
        <taxon>Nostocaceae</taxon>
        <taxon>Nostoc</taxon>
    </lineage>
</organism>
<name>A0ABR8F3G2_NOSLI</name>
<reference evidence="1 2" key="1">
    <citation type="journal article" date="2020" name="ISME J.">
        <title>Comparative genomics reveals insights into cyanobacterial evolution and habitat adaptation.</title>
        <authorList>
            <person name="Chen M.Y."/>
            <person name="Teng W.K."/>
            <person name="Zhao L."/>
            <person name="Hu C.X."/>
            <person name="Zhou Y.K."/>
            <person name="Han B.P."/>
            <person name="Song L.R."/>
            <person name="Shu W.S."/>
        </authorList>
    </citation>
    <scope>NUCLEOTIDE SEQUENCE [LARGE SCALE GENOMIC DNA]</scope>
    <source>
        <strain evidence="1 2">FACHB-391</strain>
    </source>
</reference>
<dbReference type="RefSeq" id="WP_190901147.1">
    <property type="nucleotide sequence ID" value="NZ_JACJTE010000057.1"/>
</dbReference>
<evidence type="ECO:0000313" key="1">
    <source>
        <dbReference type="EMBL" id="MBD2564710.1"/>
    </source>
</evidence>
<gene>
    <name evidence="1" type="ORF">H6G95_29815</name>
</gene>
<evidence type="ECO:0000313" key="2">
    <source>
        <dbReference type="Proteomes" id="UP000604661"/>
    </source>
</evidence>
<dbReference type="Proteomes" id="UP000604661">
    <property type="component" value="Unassembled WGS sequence"/>
</dbReference>